<gene>
    <name evidence="1" type="ORF">LCGC14_1629660</name>
</gene>
<dbReference type="EMBL" id="LAZR01013426">
    <property type="protein sequence ID" value="KKM22013.1"/>
    <property type="molecule type" value="Genomic_DNA"/>
</dbReference>
<comment type="caution">
    <text evidence="1">The sequence shown here is derived from an EMBL/GenBank/DDBJ whole genome shotgun (WGS) entry which is preliminary data.</text>
</comment>
<name>A0A0F9KIQ6_9ZZZZ</name>
<organism evidence="1">
    <name type="scientific">marine sediment metagenome</name>
    <dbReference type="NCBI Taxonomy" id="412755"/>
    <lineage>
        <taxon>unclassified sequences</taxon>
        <taxon>metagenomes</taxon>
        <taxon>ecological metagenomes</taxon>
    </lineage>
</organism>
<reference evidence="1" key="1">
    <citation type="journal article" date="2015" name="Nature">
        <title>Complex archaea that bridge the gap between prokaryotes and eukaryotes.</title>
        <authorList>
            <person name="Spang A."/>
            <person name="Saw J.H."/>
            <person name="Jorgensen S.L."/>
            <person name="Zaremba-Niedzwiedzka K."/>
            <person name="Martijn J."/>
            <person name="Lind A.E."/>
            <person name="van Eijk R."/>
            <person name="Schleper C."/>
            <person name="Guy L."/>
            <person name="Ettema T.J."/>
        </authorList>
    </citation>
    <scope>NUCLEOTIDE SEQUENCE</scope>
</reference>
<accession>A0A0F9KIQ6</accession>
<evidence type="ECO:0000313" key="1">
    <source>
        <dbReference type="EMBL" id="KKM22013.1"/>
    </source>
</evidence>
<proteinExistence type="predicted"/>
<dbReference type="AlphaFoldDB" id="A0A0F9KIQ6"/>
<protein>
    <submittedName>
        <fullName evidence="1">Uncharacterized protein</fullName>
    </submittedName>
</protein>
<sequence length="60" mass="6925">MIVLSCKYCGNCDLSPSEIKFEMFCDNCNKQLPLWETKPLYVKSDHLLLRDAVSKASERI</sequence>